<keyword evidence="3" id="KW-0496">Mitochondrion</keyword>
<dbReference type="SUPFAM" id="SSF47769">
    <property type="entry name" value="SAM/Pointed domain"/>
    <property type="match status" value="1"/>
</dbReference>
<dbReference type="InterPro" id="IPR013761">
    <property type="entry name" value="SAM/pointed_sf"/>
</dbReference>
<dbReference type="PANTHER" id="PTHR28235">
    <property type="entry name" value="PROTEIN FYV4, MITOCHONDRIAL"/>
    <property type="match status" value="1"/>
</dbReference>
<dbReference type="Proteomes" id="UP000214365">
    <property type="component" value="Unassembled WGS sequence"/>
</dbReference>
<feature type="compositionally biased region" description="Basic and acidic residues" evidence="5">
    <location>
        <begin position="214"/>
        <end position="230"/>
    </location>
</feature>
<dbReference type="InterPro" id="IPR019083">
    <property type="entry name" value="SAM_Ribosomal_mS41"/>
</dbReference>
<dbReference type="OrthoDB" id="18595at2759"/>
<evidence type="ECO:0000313" key="7">
    <source>
        <dbReference type="EMBL" id="OKL60840.1"/>
    </source>
</evidence>
<evidence type="ECO:0000256" key="2">
    <source>
        <dbReference type="ARBA" id="ARBA00010492"/>
    </source>
</evidence>
<reference evidence="7 8" key="1">
    <citation type="submission" date="2015-06" db="EMBL/GenBank/DDBJ databases">
        <title>Talaromyces atroroseus IBT 11181 draft genome.</title>
        <authorList>
            <person name="Rasmussen K.B."/>
            <person name="Rasmussen S."/>
            <person name="Petersen B."/>
            <person name="Sicheritz-Ponten T."/>
            <person name="Mortensen U.H."/>
            <person name="Thrane U."/>
        </authorList>
    </citation>
    <scope>NUCLEOTIDE SEQUENCE [LARGE SCALE GENOMIC DNA]</scope>
    <source>
        <strain evidence="7 8">IBT 11181</strain>
    </source>
</reference>
<dbReference type="PANTHER" id="PTHR28235:SF1">
    <property type="entry name" value="SMALL RIBOSOMAL SUBUNIT PROTEIN MS41"/>
    <property type="match status" value="1"/>
</dbReference>
<accession>A0A225AIY0</accession>
<sequence>MLLPARRFAVIQSRVLPSPFAPSTCVRCLHEQRAEPVIPKPTPFVPDVPTFLSLIGREMSKHASKFPSWDSLFSLSSSELRDLGIEPTRQRRYLLRQREKFKNGIFGPGGDLDVVVDGVAQLRVAEVPADRIDSSSSTSPNASATLTPGMRRVLVNLAPDAESYEYKSNDPIKKYAHMKVHRGTTVIGPYIQAIKGTSGSAALIRATEGMWEDKRGHKVDGGERRRAEVRAKRRSAERRAANK</sequence>
<evidence type="ECO:0000259" key="6">
    <source>
        <dbReference type="SMART" id="SM01238"/>
    </source>
</evidence>
<dbReference type="Pfam" id="PF09597">
    <property type="entry name" value="SAM_Ribosomal_mS41"/>
    <property type="match status" value="1"/>
</dbReference>
<comment type="subcellular location">
    <subcellularLocation>
        <location evidence="1">Mitochondrion</location>
    </subcellularLocation>
</comment>
<dbReference type="GO" id="GO:0005739">
    <property type="term" value="C:mitochondrion"/>
    <property type="evidence" value="ECO:0007669"/>
    <property type="project" value="UniProtKB-SubCell"/>
</dbReference>
<dbReference type="SMART" id="SM01238">
    <property type="entry name" value="IGR"/>
    <property type="match status" value="1"/>
</dbReference>
<keyword evidence="8" id="KW-1185">Reference proteome</keyword>
<evidence type="ECO:0000313" key="8">
    <source>
        <dbReference type="Proteomes" id="UP000214365"/>
    </source>
</evidence>
<dbReference type="InterPro" id="IPR039603">
    <property type="entry name" value="Ribosomal_mS41"/>
</dbReference>
<dbReference type="EMBL" id="LFMY01000004">
    <property type="protein sequence ID" value="OKL60840.1"/>
    <property type="molecule type" value="Genomic_DNA"/>
</dbReference>
<dbReference type="AlphaFoldDB" id="A0A225AIY0"/>
<protein>
    <recommendedName>
        <fullName evidence="4">Small ribosomal subunit protein mS41</fullName>
    </recommendedName>
</protein>
<name>A0A225AIY0_TALAT</name>
<proteinExistence type="inferred from homology"/>
<evidence type="ECO:0000256" key="4">
    <source>
        <dbReference type="ARBA" id="ARBA00035129"/>
    </source>
</evidence>
<comment type="similarity">
    <text evidence="2">Belongs to the mitochondrion-specific ribosomal protein mS41 family.</text>
</comment>
<comment type="caution">
    <text evidence="7">The sequence shown here is derived from an EMBL/GenBank/DDBJ whole genome shotgun (WGS) entry which is preliminary data.</text>
</comment>
<evidence type="ECO:0000256" key="5">
    <source>
        <dbReference type="SAM" id="MobiDB-lite"/>
    </source>
</evidence>
<evidence type="ECO:0000256" key="1">
    <source>
        <dbReference type="ARBA" id="ARBA00004173"/>
    </source>
</evidence>
<gene>
    <name evidence="7" type="ORF">UA08_03929</name>
</gene>
<feature type="region of interest" description="Disordered" evidence="5">
    <location>
        <begin position="214"/>
        <end position="243"/>
    </location>
</feature>
<dbReference type="RefSeq" id="XP_020120961.1">
    <property type="nucleotide sequence ID" value="XM_020266283.1"/>
</dbReference>
<evidence type="ECO:0000256" key="3">
    <source>
        <dbReference type="ARBA" id="ARBA00023128"/>
    </source>
</evidence>
<dbReference type="GeneID" id="31003684"/>
<feature type="domain" description="Small ribosomal subunit protein mS41 SAM" evidence="6">
    <location>
        <begin position="48"/>
        <end position="104"/>
    </location>
</feature>
<organism evidence="7 8">
    <name type="scientific">Talaromyces atroroseus</name>
    <dbReference type="NCBI Taxonomy" id="1441469"/>
    <lineage>
        <taxon>Eukaryota</taxon>
        <taxon>Fungi</taxon>
        <taxon>Dikarya</taxon>
        <taxon>Ascomycota</taxon>
        <taxon>Pezizomycotina</taxon>
        <taxon>Eurotiomycetes</taxon>
        <taxon>Eurotiomycetidae</taxon>
        <taxon>Eurotiales</taxon>
        <taxon>Trichocomaceae</taxon>
        <taxon>Talaromyces</taxon>
        <taxon>Talaromyces sect. Trachyspermi</taxon>
    </lineage>
</organism>